<dbReference type="OrthoDB" id="5148094at2759"/>
<reference evidence="4 5" key="1">
    <citation type="journal article" date="2018" name="Mol. Plant">
        <title>The genome of Artemisia annua provides insight into the evolution of Asteraceae family and artemisinin biosynthesis.</title>
        <authorList>
            <person name="Shen Q."/>
            <person name="Zhang L."/>
            <person name="Liao Z."/>
            <person name="Wang S."/>
            <person name="Yan T."/>
            <person name="Shi P."/>
            <person name="Liu M."/>
            <person name="Fu X."/>
            <person name="Pan Q."/>
            <person name="Wang Y."/>
            <person name="Lv Z."/>
            <person name="Lu X."/>
            <person name="Zhang F."/>
            <person name="Jiang W."/>
            <person name="Ma Y."/>
            <person name="Chen M."/>
            <person name="Hao X."/>
            <person name="Li L."/>
            <person name="Tang Y."/>
            <person name="Lv G."/>
            <person name="Zhou Y."/>
            <person name="Sun X."/>
            <person name="Brodelius P.E."/>
            <person name="Rose J.K.C."/>
            <person name="Tang K."/>
        </authorList>
    </citation>
    <scope>NUCLEOTIDE SEQUENCE [LARGE SCALE GENOMIC DNA]</scope>
    <source>
        <strain evidence="5">cv. Huhao1</strain>
        <tissue evidence="4">Leaf</tissue>
    </source>
</reference>
<gene>
    <name evidence="4" type="ORF">CTI12_AA078840</name>
</gene>
<comment type="similarity">
    <text evidence="1">Belongs to the universal ribosomal protein uS7 family.</text>
</comment>
<dbReference type="GO" id="GO:0005840">
    <property type="term" value="C:ribosome"/>
    <property type="evidence" value="ECO:0007669"/>
    <property type="project" value="UniProtKB-KW"/>
</dbReference>
<dbReference type="InterPro" id="IPR000235">
    <property type="entry name" value="Ribosomal_uS7"/>
</dbReference>
<keyword evidence="5" id="KW-1185">Reference proteome</keyword>
<proteinExistence type="inferred from homology"/>
<sequence length="402" mass="45876">MMIDDQKTTFISITYSENCIHFRFQTLISVVFTGTDYKVYVLMVIWGFEHFDEQATISCFDMSLDTASKHPIYMPHTAGRYQARRFRKAQCPIVERLTNSLMMHGRNNGNEIVKIACLTALSSWVARSPNAIDSEEFIAFLICGLKEKQSIRRGHLRCLLSICSNADAVLRMSCLRKPLIQLVKASSTKAEQQLDGIYALMILVKIAATDEKTAESMNDGKIATMVMKNEHSLAMVSNLSIEDGKSYLDLLTSLLVDHPARVTKAFDCKLLMQVVLAFLWHPRYAIRKVAYGCAKKILETHHKLVLIMLNELSMHLKGVILEPRYNFYEILTPMLFNLLVFFLSKTETEPISRLAKWAVWVTVELLFCTISRLAKWIVLGLDDFVLPPPIETKYFRTANTII</sequence>
<dbReference type="Gene3D" id="1.10.455.10">
    <property type="entry name" value="Ribosomal protein S7 domain"/>
    <property type="match status" value="1"/>
</dbReference>
<evidence type="ECO:0000313" key="5">
    <source>
        <dbReference type="Proteomes" id="UP000245207"/>
    </source>
</evidence>
<dbReference type="EMBL" id="PKPP01000456">
    <property type="protein sequence ID" value="PWA92545.1"/>
    <property type="molecule type" value="Genomic_DNA"/>
</dbReference>
<name>A0A2U1Q3J5_ARTAN</name>
<keyword evidence="3" id="KW-0687">Ribonucleoprotein</keyword>
<organism evidence="4 5">
    <name type="scientific">Artemisia annua</name>
    <name type="common">Sweet wormwood</name>
    <dbReference type="NCBI Taxonomy" id="35608"/>
    <lineage>
        <taxon>Eukaryota</taxon>
        <taxon>Viridiplantae</taxon>
        <taxon>Streptophyta</taxon>
        <taxon>Embryophyta</taxon>
        <taxon>Tracheophyta</taxon>
        <taxon>Spermatophyta</taxon>
        <taxon>Magnoliopsida</taxon>
        <taxon>eudicotyledons</taxon>
        <taxon>Gunneridae</taxon>
        <taxon>Pentapetalae</taxon>
        <taxon>asterids</taxon>
        <taxon>campanulids</taxon>
        <taxon>Asterales</taxon>
        <taxon>Asteraceae</taxon>
        <taxon>Asteroideae</taxon>
        <taxon>Anthemideae</taxon>
        <taxon>Artemisiinae</taxon>
        <taxon>Artemisia</taxon>
    </lineage>
</organism>
<dbReference type="InterPro" id="IPR016024">
    <property type="entry name" value="ARM-type_fold"/>
</dbReference>
<dbReference type="GO" id="GO:0006412">
    <property type="term" value="P:translation"/>
    <property type="evidence" value="ECO:0007669"/>
    <property type="project" value="InterPro"/>
</dbReference>
<accession>A0A2U1Q3J5</accession>
<dbReference type="STRING" id="35608.A0A2U1Q3J5"/>
<evidence type="ECO:0000256" key="1">
    <source>
        <dbReference type="ARBA" id="ARBA00007151"/>
    </source>
</evidence>
<comment type="caution">
    <text evidence="4">The sequence shown here is derived from an EMBL/GenBank/DDBJ whole genome shotgun (WGS) entry which is preliminary data.</text>
</comment>
<dbReference type="PANTHER" id="PTHR11205">
    <property type="entry name" value="RIBOSOMAL PROTEIN S7"/>
    <property type="match status" value="1"/>
</dbReference>
<dbReference type="AlphaFoldDB" id="A0A2U1Q3J5"/>
<dbReference type="InterPro" id="IPR036823">
    <property type="entry name" value="Ribosomal_uS7_dom_sf"/>
</dbReference>
<dbReference type="SUPFAM" id="SSF48371">
    <property type="entry name" value="ARM repeat"/>
    <property type="match status" value="1"/>
</dbReference>
<protein>
    <submittedName>
        <fullName evidence="4">ILITYHIA</fullName>
    </submittedName>
</protein>
<dbReference type="SUPFAM" id="SSF47973">
    <property type="entry name" value="Ribosomal protein S7"/>
    <property type="match status" value="1"/>
</dbReference>
<dbReference type="Proteomes" id="UP000245207">
    <property type="component" value="Unassembled WGS sequence"/>
</dbReference>
<evidence type="ECO:0000256" key="2">
    <source>
        <dbReference type="ARBA" id="ARBA00022980"/>
    </source>
</evidence>
<keyword evidence="2" id="KW-0689">Ribosomal protein</keyword>
<dbReference type="GO" id="GO:1990904">
    <property type="term" value="C:ribonucleoprotein complex"/>
    <property type="evidence" value="ECO:0007669"/>
    <property type="project" value="UniProtKB-KW"/>
</dbReference>
<evidence type="ECO:0000256" key="3">
    <source>
        <dbReference type="ARBA" id="ARBA00023274"/>
    </source>
</evidence>
<evidence type="ECO:0000313" key="4">
    <source>
        <dbReference type="EMBL" id="PWA92545.1"/>
    </source>
</evidence>